<sequence length="317" mass="32707">MDQIIIQGESQQEGTEFNETQKKAVLLKACLALPGAGQNFALYSINIGNSCAPYLRYTGQRRISIIEPSTDTHSSFATMPSIFTACYFNLALVIFVARSYAQVPTAGVSIVSDSDYETARPCIQTCLWYNGGLGRGGNSGFDDVGKALGCGQSPINACYCSDRLTASATSYFSSCISDLCTAITDPADLSSALSIYGRYCSTANQVSAVVTSGSSNPSAGSGTTSSATSGPSPPQTPASTSTGPPTSATAENKSQSTEPTSSSGLTTTSKIALGVGLGIGIPLLIMFAAILVVLLRRGRGKGDTNGGLGGIETSHRY</sequence>
<dbReference type="AlphaFoldDB" id="A0AAN8NB99"/>
<feature type="compositionally biased region" description="Low complexity" evidence="1">
    <location>
        <begin position="211"/>
        <end position="230"/>
    </location>
</feature>
<accession>A0AAN8NB99</accession>
<organism evidence="3 4">
    <name type="scientific">Arthrobotrys conoides</name>
    <dbReference type="NCBI Taxonomy" id="74498"/>
    <lineage>
        <taxon>Eukaryota</taxon>
        <taxon>Fungi</taxon>
        <taxon>Dikarya</taxon>
        <taxon>Ascomycota</taxon>
        <taxon>Pezizomycotina</taxon>
        <taxon>Orbiliomycetes</taxon>
        <taxon>Orbiliales</taxon>
        <taxon>Orbiliaceae</taxon>
        <taxon>Arthrobotrys</taxon>
    </lineage>
</organism>
<dbReference type="Proteomes" id="UP001307849">
    <property type="component" value="Unassembled WGS sequence"/>
</dbReference>
<evidence type="ECO:0000313" key="3">
    <source>
        <dbReference type="EMBL" id="KAK6497321.1"/>
    </source>
</evidence>
<feature type="compositionally biased region" description="Polar residues" evidence="1">
    <location>
        <begin position="251"/>
        <end position="265"/>
    </location>
</feature>
<keyword evidence="2" id="KW-0472">Membrane</keyword>
<keyword evidence="2" id="KW-1133">Transmembrane helix</keyword>
<evidence type="ECO:0000256" key="1">
    <source>
        <dbReference type="SAM" id="MobiDB-lite"/>
    </source>
</evidence>
<evidence type="ECO:0008006" key="5">
    <source>
        <dbReference type="Google" id="ProtNLM"/>
    </source>
</evidence>
<feature type="region of interest" description="Disordered" evidence="1">
    <location>
        <begin position="211"/>
        <end position="265"/>
    </location>
</feature>
<comment type="caution">
    <text evidence="3">The sequence shown here is derived from an EMBL/GenBank/DDBJ whole genome shotgun (WGS) entry which is preliminary data.</text>
</comment>
<reference evidence="3 4" key="1">
    <citation type="submission" date="2019-10" db="EMBL/GenBank/DDBJ databases">
        <authorList>
            <person name="Palmer J.M."/>
        </authorList>
    </citation>
    <scope>NUCLEOTIDE SEQUENCE [LARGE SCALE GENOMIC DNA]</scope>
    <source>
        <strain evidence="3 4">TWF506</strain>
    </source>
</reference>
<keyword evidence="4" id="KW-1185">Reference proteome</keyword>
<keyword evidence="2" id="KW-0812">Transmembrane</keyword>
<feature type="transmembrane region" description="Helical" evidence="2">
    <location>
        <begin position="271"/>
        <end position="295"/>
    </location>
</feature>
<dbReference type="EMBL" id="JAVHJM010000015">
    <property type="protein sequence ID" value="KAK6497321.1"/>
    <property type="molecule type" value="Genomic_DNA"/>
</dbReference>
<gene>
    <name evidence="3" type="ORF">TWF506_004794</name>
</gene>
<protein>
    <recommendedName>
        <fullName evidence="5">Extracellular membrane protein CFEM domain-containing protein</fullName>
    </recommendedName>
</protein>
<proteinExistence type="predicted"/>
<evidence type="ECO:0000256" key="2">
    <source>
        <dbReference type="SAM" id="Phobius"/>
    </source>
</evidence>
<evidence type="ECO:0000313" key="4">
    <source>
        <dbReference type="Proteomes" id="UP001307849"/>
    </source>
</evidence>
<name>A0AAN8NB99_9PEZI</name>
<feature type="compositionally biased region" description="Low complexity" evidence="1">
    <location>
        <begin position="237"/>
        <end position="250"/>
    </location>
</feature>